<sequence>MITIRFRGRTFTFISSLRTCHSASGNRVRRQGPFHNHQPSAADYSAGLPTAHTLDPKQRNDSCASNNSRLHSCCKQLEMKLARIFCCVFLLSWAYSYREPDKEAAPPPPPSHLTTSQYTIFRDVILRSATGNPKHDLQMHFPTSRSAVQLLARCNGGYISMSDRLGLMTACRQIQNEPSSLLQCKRRFAIVQPKTIAGVMEADDGRFKFQFIRHVVPNEEIKMHYELDSQIMSNEIPSYFHASFMLREIRACYLSAQITVTTSISDDLLRLRGWVQGGRSRIQTVNDLYQNTRIILRLPQGDGSNNTNAYLQAVHLVWAAEQMCPYTYVRAKIAGNDEPKTADGMYLLFIAGALLLFVHSILEKVPGRNVQPCPIIRVDRNLEISHAHTQHEDGFIKCVPHKNAKCSWYNVVNILVAGDIVRHYRDLGQGSTTTNETNRTAVGVKR</sequence>
<dbReference type="EMBL" id="MU006739">
    <property type="protein sequence ID" value="KAF2623107.1"/>
    <property type="molecule type" value="Genomic_DNA"/>
</dbReference>
<proteinExistence type="predicted"/>
<comment type="caution">
    <text evidence="1">The sequence shown here is derived from an EMBL/GenBank/DDBJ whole genome shotgun (WGS) entry which is preliminary data.</text>
</comment>
<dbReference type="Proteomes" id="UP000799754">
    <property type="component" value="Unassembled WGS sequence"/>
</dbReference>
<evidence type="ECO:0000313" key="1">
    <source>
        <dbReference type="EMBL" id="KAF2623107.1"/>
    </source>
</evidence>
<gene>
    <name evidence="1" type="ORF">BU25DRAFT_425120</name>
</gene>
<evidence type="ECO:0000313" key="2">
    <source>
        <dbReference type="Proteomes" id="UP000799754"/>
    </source>
</evidence>
<keyword evidence="2" id="KW-1185">Reference proteome</keyword>
<accession>A0ACB6RQ89</accession>
<organism evidence="1 2">
    <name type="scientific">Macroventuria anomochaeta</name>
    <dbReference type="NCBI Taxonomy" id="301207"/>
    <lineage>
        <taxon>Eukaryota</taxon>
        <taxon>Fungi</taxon>
        <taxon>Dikarya</taxon>
        <taxon>Ascomycota</taxon>
        <taxon>Pezizomycotina</taxon>
        <taxon>Dothideomycetes</taxon>
        <taxon>Pleosporomycetidae</taxon>
        <taxon>Pleosporales</taxon>
        <taxon>Pleosporineae</taxon>
        <taxon>Didymellaceae</taxon>
        <taxon>Macroventuria</taxon>
    </lineage>
</organism>
<name>A0ACB6RQ89_9PLEO</name>
<protein>
    <submittedName>
        <fullName evidence="1">Uncharacterized protein</fullName>
    </submittedName>
</protein>
<reference evidence="1" key="1">
    <citation type="journal article" date="2020" name="Stud. Mycol.">
        <title>101 Dothideomycetes genomes: a test case for predicting lifestyles and emergence of pathogens.</title>
        <authorList>
            <person name="Haridas S."/>
            <person name="Albert R."/>
            <person name="Binder M."/>
            <person name="Bloem J."/>
            <person name="Labutti K."/>
            <person name="Salamov A."/>
            <person name="Andreopoulos B."/>
            <person name="Baker S."/>
            <person name="Barry K."/>
            <person name="Bills G."/>
            <person name="Bluhm B."/>
            <person name="Cannon C."/>
            <person name="Castanera R."/>
            <person name="Culley D."/>
            <person name="Daum C."/>
            <person name="Ezra D."/>
            <person name="Gonzalez J."/>
            <person name="Henrissat B."/>
            <person name="Kuo A."/>
            <person name="Liang C."/>
            <person name="Lipzen A."/>
            <person name="Lutzoni F."/>
            <person name="Magnuson J."/>
            <person name="Mondo S."/>
            <person name="Nolan M."/>
            <person name="Ohm R."/>
            <person name="Pangilinan J."/>
            <person name="Park H.-J."/>
            <person name="Ramirez L."/>
            <person name="Alfaro M."/>
            <person name="Sun H."/>
            <person name="Tritt A."/>
            <person name="Yoshinaga Y."/>
            <person name="Zwiers L.-H."/>
            <person name="Turgeon B."/>
            <person name="Goodwin S."/>
            <person name="Spatafora J."/>
            <person name="Crous P."/>
            <person name="Grigoriev I."/>
        </authorList>
    </citation>
    <scope>NUCLEOTIDE SEQUENCE</scope>
    <source>
        <strain evidence="1">CBS 525.71</strain>
    </source>
</reference>